<dbReference type="Gene3D" id="3.40.190.10">
    <property type="entry name" value="Periplasmic binding protein-like II"/>
    <property type="match status" value="1"/>
</dbReference>
<dbReference type="InterPro" id="IPR000914">
    <property type="entry name" value="SBP_5_dom"/>
</dbReference>
<comment type="similarity">
    <text evidence="1">Belongs to the bacterial solute-binding protein 5 family.</text>
</comment>
<feature type="chain" id="PRO_5039357586" evidence="4">
    <location>
        <begin position="19"/>
        <end position="560"/>
    </location>
</feature>
<evidence type="ECO:0000256" key="1">
    <source>
        <dbReference type="ARBA" id="ARBA00005695"/>
    </source>
</evidence>
<dbReference type="Pfam" id="PF00496">
    <property type="entry name" value="SBP_bac_5"/>
    <property type="match status" value="1"/>
</dbReference>
<keyword evidence="2" id="KW-0813">Transport</keyword>
<dbReference type="GO" id="GO:0015833">
    <property type="term" value="P:peptide transport"/>
    <property type="evidence" value="ECO:0007669"/>
    <property type="project" value="TreeGrafter"/>
</dbReference>
<evidence type="ECO:0000313" key="6">
    <source>
        <dbReference type="EMBL" id="CAA9279495.1"/>
    </source>
</evidence>
<dbReference type="EMBL" id="CADCTB010000227">
    <property type="protein sequence ID" value="CAA9279495.1"/>
    <property type="molecule type" value="Genomic_DNA"/>
</dbReference>
<gene>
    <name evidence="6" type="ORF">AVDCRST_MAG10-3813</name>
</gene>
<evidence type="ECO:0000256" key="3">
    <source>
        <dbReference type="ARBA" id="ARBA00022729"/>
    </source>
</evidence>
<reference evidence="6" key="1">
    <citation type="submission" date="2020-02" db="EMBL/GenBank/DDBJ databases">
        <authorList>
            <person name="Meier V. D."/>
        </authorList>
    </citation>
    <scope>NUCLEOTIDE SEQUENCE</scope>
    <source>
        <strain evidence="6">AVDCRST_MAG10</strain>
    </source>
</reference>
<dbReference type="PIRSF" id="PIRSF002741">
    <property type="entry name" value="MppA"/>
    <property type="match status" value="1"/>
</dbReference>
<dbReference type="InterPro" id="IPR030678">
    <property type="entry name" value="Peptide/Ni-bd"/>
</dbReference>
<feature type="domain" description="Solute-binding protein family 5" evidence="5">
    <location>
        <begin position="88"/>
        <end position="460"/>
    </location>
</feature>
<evidence type="ECO:0000256" key="4">
    <source>
        <dbReference type="SAM" id="SignalP"/>
    </source>
</evidence>
<accession>A0A6J4JFW5</accession>
<dbReference type="AlphaFoldDB" id="A0A6J4JFW5"/>
<feature type="signal peptide" evidence="4">
    <location>
        <begin position="1"/>
        <end position="18"/>
    </location>
</feature>
<dbReference type="PROSITE" id="PS51257">
    <property type="entry name" value="PROKAR_LIPOPROTEIN"/>
    <property type="match status" value="1"/>
</dbReference>
<evidence type="ECO:0000256" key="2">
    <source>
        <dbReference type="ARBA" id="ARBA00022448"/>
    </source>
</evidence>
<name>A0A6J4JFW5_9ACTN</name>
<sequence>MKKRLIVAALALSLVASACGGDDDDNNAAPDAQSGPTTTAAPVRGGTIVVAISSDPGSLNPAVTSNGGVHTASEMMFNGLVGWGADGKPTPELAESWTIEGNGTAYNFKLRPGVKWHDGRDFTSDDVKFSFERALLRLHSRTQASLGSAQVALETPNPTTVIFRFPNPYAPLLQQLNVTEAPIIPKHIYEGCTDLATVAGCPANKTPVGTGPFKLESYTVQEIKMVRNPTYFRAGQPYLDGMTQRVIPDPGTQLLALENREIDWVGSVPGPDIERVKANRALGTATSPRGSGGGNCTTTMIFNMKPPEGRTPFFADLRTRQAVWHAINREQAFRTVSFGQGKVSAAPINSGITFATATGLNLPTFDANRSKTLLDQAGWKDEGGGARTARGVANVPDGTRFEIDWHGFAGDQTTYGEQIRSQLTAVGITLQVKTEDNATFSRNVFAQRQFDTGVASYCNGDDPEIGFRRQVDSRQISTTAFSNGAGYSNPDVDRLLDTASREPDPAKRTPIYRQLQEQLVRDLPYVWLTESAGLRAFNASCTGFNHENTGLFAEAASCKK</sequence>
<dbReference type="InterPro" id="IPR039424">
    <property type="entry name" value="SBP_5"/>
</dbReference>
<proteinExistence type="inferred from homology"/>
<dbReference type="PANTHER" id="PTHR30290:SF9">
    <property type="entry name" value="OLIGOPEPTIDE-BINDING PROTEIN APPA"/>
    <property type="match status" value="1"/>
</dbReference>
<dbReference type="Gene3D" id="3.10.105.10">
    <property type="entry name" value="Dipeptide-binding Protein, Domain 3"/>
    <property type="match status" value="1"/>
</dbReference>
<dbReference type="GO" id="GO:1904680">
    <property type="term" value="F:peptide transmembrane transporter activity"/>
    <property type="evidence" value="ECO:0007669"/>
    <property type="project" value="TreeGrafter"/>
</dbReference>
<dbReference type="GO" id="GO:0042597">
    <property type="term" value="C:periplasmic space"/>
    <property type="evidence" value="ECO:0007669"/>
    <property type="project" value="UniProtKB-ARBA"/>
</dbReference>
<keyword evidence="3 4" id="KW-0732">Signal</keyword>
<protein>
    <submittedName>
        <fullName evidence="6">ABC transporter, substrate-binding protein (Cluster 5, nickel/peptides/opines)</fullName>
    </submittedName>
</protein>
<evidence type="ECO:0000259" key="5">
    <source>
        <dbReference type="Pfam" id="PF00496"/>
    </source>
</evidence>
<dbReference type="PANTHER" id="PTHR30290">
    <property type="entry name" value="PERIPLASMIC BINDING COMPONENT OF ABC TRANSPORTER"/>
    <property type="match status" value="1"/>
</dbReference>
<dbReference type="SUPFAM" id="SSF53850">
    <property type="entry name" value="Periplasmic binding protein-like II"/>
    <property type="match status" value="1"/>
</dbReference>
<dbReference type="GO" id="GO:0043190">
    <property type="term" value="C:ATP-binding cassette (ABC) transporter complex"/>
    <property type="evidence" value="ECO:0007669"/>
    <property type="project" value="InterPro"/>
</dbReference>
<organism evidence="6">
    <name type="scientific">uncultured Acidimicrobiales bacterium</name>
    <dbReference type="NCBI Taxonomy" id="310071"/>
    <lineage>
        <taxon>Bacteria</taxon>
        <taxon>Bacillati</taxon>
        <taxon>Actinomycetota</taxon>
        <taxon>Acidimicrobiia</taxon>
        <taxon>Acidimicrobiales</taxon>
        <taxon>environmental samples</taxon>
    </lineage>
</organism>